<dbReference type="PANTHER" id="PTHR11439">
    <property type="entry name" value="GAG-POL-RELATED RETROTRANSPOSON"/>
    <property type="match status" value="1"/>
</dbReference>
<dbReference type="EMBL" id="LIHL02000014">
    <property type="protein sequence ID" value="KAF5446744.1"/>
    <property type="molecule type" value="Genomic_DNA"/>
</dbReference>
<dbReference type="AlphaFoldDB" id="A0A833U540"/>
<dbReference type="Proteomes" id="UP000619265">
    <property type="component" value="Unassembled WGS sequence"/>
</dbReference>
<gene>
    <name evidence="1" type="ORF">F2P56_032347</name>
</gene>
<dbReference type="PANTHER" id="PTHR11439:SF455">
    <property type="entry name" value="RLK (RECEPTOR-LIKE PROTEIN KINASE) 8, PUTATIVE-RELATED"/>
    <property type="match status" value="1"/>
</dbReference>
<comment type="caution">
    <text evidence="1">The sequence shown here is derived from an EMBL/GenBank/DDBJ whole genome shotgun (WGS) entry which is preliminary data.</text>
</comment>
<name>A0A833U540_JUGRE</name>
<sequence>MDKAKPCTTPMTSNCHLVANDGSPCTDVSLYRSIVGSMQYLAFTQPDLAFAIHKVSKFMHKPMDSHWQPVKRILRYLKHTVSTGLLITKANNLRIQAYSDSDWAADRDDRRLVGAYCIFQGPNLISWNCKQQQTMARSSTEAEYKSLANTTAKIIWIRSLLSELRLPICQTPVLWCVNIGATYLSSNPVFHA</sequence>
<organism evidence="1 2">
    <name type="scientific">Juglans regia</name>
    <name type="common">English walnut</name>
    <dbReference type="NCBI Taxonomy" id="51240"/>
    <lineage>
        <taxon>Eukaryota</taxon>
        <taxon>Viridiplantae</taxon>
        <taxon>Streptophyta</taxon>
        <taxon>Embryophyta</taxon>
        <taxon>Tracheophyta</taxon>
        <taxon>Spermatophyta</taxon>
        <taxon>Magnoliopsida</taxon>
        <taxon>eudicotyledons</taxon>
        <taxon>Gunneridae</taxon>
        <taxon>Pentapetalae</taxon>
        <taxon>rosids</taxon>
        <taxon>fabids</taxon>
        <taxon>Fagales</taxon>
        <taxon>Juglandaceae</taxon>
        <taxon>Juglans</taxon>
    </lineage>
</organism>
<accession>A0A833U540</accession>
<evidence type="ECO:0008006" key="3">
    <source>
        <dbReference type="Google" id="ProtNLM"/>
    </source>
</evidence>
<evidence type="ECO:0000313" key="2">
    <source>
        <dbReference type="Proteomes" id="UP000619265"/>
    </source>
</evidence>
<evidence type="ECO:0000313" key="1">
    <source>
        <dbReference type="EMBL" id="KAF5446744.1"/>
    </source>
</evidence>
<dbReference type="CDD" id="cd09272">
    <property type="entry name" value="RNase_HI_RT_Ty1"/>
    <property type="match status" value="1"/>
</dbReference>
<dbReference type="SUPFAM" id="SSF56672">
    <property type="entry name" value="DNA/RNA polymerases"/>
    <property type="match status" value="1"/>
</dbReference>
<dbReference type="Gramene" id="Jr14_09270_p1">
    <property type="protein sequence ID" value="cds.Jr14_09270_p1"/>
    <property type="gene ID" value="Jr14_09270"/>
</dbReference>
<reference evidence="1" key="2">
    <citation type="submission" date="2020-03" db="EMBL/GenBank/DDBJ databases">
        <title>Walnut 2.0.</title>
        <authorList>
            <person name="Marrano A."/>
            <person name="Britton M."/>
            <person name="Zimin A.V."/>
            <person name="Zaini P.A."/>
            <person name="Workman R."/>
            <person name="Puiu D."/>
            <person name="Bianco L."/>
            <person name="Allen B.J."/>
            <person name="Troggio M."/>
            <person name="Leslie C.A."/>
            <person name="Timp W."/>
            <person name="Dendekar A."/>
            <person name="Salzberg S.L."/>
            <person name="Neale D.B."/>
        </authorList>
    </citation>
    <scope>NUCLEOTIDE SEQUENCE</scope>
    <source>
        <tissue evidence="1">Leaves</tissue>
    </source>
</reference>
<reference evidence="1" key="1">
    <citation type="submission" date="2015-10" db="EMBL/GenBank/DDBJ databases">
        <authorList>
            <person name="Martinez-Garcia P.J."/>
            <person name="Crepeau M.W."/>
            <person name="Puiu D."/>
            <person name="Gonzalez-Ibeas D."/>
            <person name="Whalen J."/>
            <person name="Stevens K."/>
            <person name="Paul R."/>
            <person name="Butterfield T."/>
            <person name="Britton M."/>
            <person name="Reagan R."/>
            <person name="Chakraborty S."/>
            <person name="Walawage S.L."/>
            <person name="Vasquez-Gross H.A."/>
            <person name="Cardeno C."/>
            <person name="Famula R."/>
            <person name="Pratt K."/>
            <person name="Kuruganti S."/>
            <person name="Aradhya M.K."/>
            <person name="Leslie C.A."/>
            <person name="Dandekar A.M."/>
            <person name="Salzberg S.L."/>
            <person name="Wegrzyn J.L."/>
            <person name="Langley C.H."/>
            <person name="Neale D.B."/>
        </authorList>
    </citation>
    <scope>NUCLEOTIDE SEQUENCE</scope>
    <source>
        <tissue evidence="1">Leaves</tissue>
    </source>
</reference>
<dbReference type="InterPro" id="IPR043502">
    <property type="entry name" value="DNA/RNA_pol_sf"/>
</dbReference>
<protein>
    <recommendedName>
        <fullName evidence="3">Secreted RxLR effector protein 161-like</fullName>
    </recommendedName>
</protein>
<proteinExistence type="predicted"/>